<keyword evidence="2" id="KW-1185">Reference proteome</keyword>
<protein>
    <submittedName>
        <fullName evidence="1">Uncharacterized protein</fullName>
    </submittedName>
</protein>
<organism evidence="1 2">
    <name type="scientific">Cuscuta europaea</name>
    <name type="common">European dodder</name>
    <dbReference type="NCBI Taxonomy" id="41803"/>
    <lineage>
        <taxon>Eukaryota</taxon>
        <taxon>Viridiplantae</taxon>
        <taxon>Streptophyta</taxon>
        <taxon>Embryophyta</taxon>
        <taxon>Tracheophyta</taxon>
        <taxon>Spermatophyta</taxon>
        <taxon>Magnoliopsida</taxon>
        <taxon>eudicotyledons</taxon>
        <taxon>Gunneridae</taxon>
        <taxon>Pentapetalae</taxon>
        <taxon>asterids</taxon>
        <taxon>lamiids</taxon>
        <taxon>Solanales</taxon>
        <taxon>Convolvulaceae</taxon>
        <taxon>Cuscuteae</taxon>
        <taxon>Cuscuta</taxon>
        <taxon>Cuscuta subgen. Cuscuta</taxon>
    </lineage>
</organism>
<gene>
    <name evidence="1" type="ORF">CEURO_LOCUS6961</name>
</gene>
<proteinExistence type="predicted"/>
<dbReference type="AlphaFoldDB" id="A0A9P0YW27"/>
<evidence type="ECO:0000313" key="1">
    <source>
        <dbReference type="EMBL" id="CAH9078854.1"/>
    </source>
</evidence>
<sequence>MAAPANRKVGGLQFIHREPGLQMNQIFMVNLKLFQCFFLSFSSFFLIRLHPAHLPVNINRNGVSIREESWFVWSCEDSVLSTDSSVRCSSPWFVRSGED</sequence>
<evidence type="ECO:0000313" key="2">
    <source>
        <dbReference type="Proteomes" id="UP001152484"/>
    </source>
</evidence>
<reference evidence="1" key="1">
    <citation type="submission" date="2022-07" db="EMBL/GenBank/DDBJ databases">
        <authorList>
            <person name="Macas J."/>
            <person name="Novak P."/>
            <person name="Neumann P."/>
        </authorList>
    </citation>
    <scope>NUCLEOTIDE SEQUENCE</scope>
</reference>
<name>A0A9P0YW27_CUSEU</name>
<dbReference type="EMBL" id="CAMAPE010000010">
    <property type="protein sequence ID" value="CAH9078854.1"/>
    <property type="molecule type" value="Genomic_DNA"/>
</dbReference>
<accession>A0A9P0YW27</accession>
<comment type="caution">
    <text evidence="1">The sequence shown here is derived from an EMBL/GenBank/DDBJ whole genome shotgun (WGS) entry which is preliminary data.</text>
</comment>
<dbReference type="Proteomes" id="UP001152484">
    <property type="component" value="Unassembled WGS sequence"/>
</dbReference>